<dbReference type="PANTHER" id="PTHR11533:SF276">
    <property type="entry name" value="GLUTAMYL AMINOPEPTIDASE"/>
    <property type="match status" value="1"/>
</dbReference>
<evidence type="ECO:0000256" key="2">
    <source>
        <dbReference type="SAM" id="Phobius"/>
    </source>
</evidence>
<proteinExistence type="predicted"/>
<feature type="transmembrane region" description="Helical" evidence="2">
    <location>
        <begin position="49"/>
        <end position="70"/>
    </location>
</feature>
<evidence type="ECO:0000256" key="1">
    <source>
        <dbReference type="ARBA" id="ARBA00022438"/>
    </source>
</evidence>
<dbReference type="OrthoDB" id="5834318at2759"/>
<dbReference type="EMBL" id="AZBU02000003">
    <property type="protein sequence ID" value="TKR86692.1"/>
    <property type="molecule type" value="Genomic_DNA"/>
</dbReference>
<keyword evidence="2" id="KW-0472">Membrane</keyword>
<evidence type="ECO:0000313" key="4">
    <source>
        <dbReference type="EMBL" id="TKR86692.1"/>
    </source>
</evidence>
<keyword evidence="2" id="KW-1133">Transmembrane helix</keyword>
<dbReference type="GO" id="GO:0043171">
    <property type="term" value="P:peptide catabolic process"/>
    <property type="evidence" value="ECO:0007669"/>
    <property type="project" value="TreeGrafter"/>
</dbReference>
<dbReference type="GO" id="GO:0005737">
    <property type="term" value="C:cytoplasm"/>
    <property type="evidence" value="ECO:0007669"/>
    <property type="project" value="TreeGrafter"/>
</dbReference>
<dbReference type="Proteomes" id="UP000298663">
    <property type="component" value="Unassembled WGS sequence"/>
</dbReference>
<protein>
    <recommendedName>
        <fullName evidence="3">Aminopeptidase N-like N-terminal domain-containing protein</fullName>
    </recommendedName>
</protein>
<comment type="caution">
    <text evidence="4">The sequence shown here is derived from an EMBL/GenBank/DDBJ whole genome shotgun (WGS) entry which is preliminary data.</text>
</comment>
<dbReference type="SUPFAM" id="SSF63737">
    <property type="entry name" value="Leukotriene A4 hydrolase N-terminal domain"/>
    <property type="match status" value="1"/>
</dbReference>
<dbReference type="GO" id="GO:0008270">
    <property type="term" value="F:zinc ion binding"/>
    <property type="evidence" value="ECO:0007669"/>
    <property type="project" value="TreeGrafter"/>
</dbReference>
<dbReference type="GO" id="GO:0070006">
    <property type="term" value="F:metalloaminopeptidase activity"/>
    <property type="evidence" value="ECO:0007669"/>
    <property type="project" value="TreeGrafter"/>
</dbReference>
<dbReference type="Gene3D" id="2.60.40.1730">
    <property type="entry name" value="tricorn interacting facor f3 domain"/>
    <property type="match status" value="1"/>
</dbReference>
<dbReference type="STRING" id="34508.A0A4U5NTR2"/>
<dbReference type="InterPro" id="IPR042097">
    <property type="entry name" value="Aminopeptidase_N-like_N_sf"/>
</dbReference>
<evidence type="ECO:0000259" key="3">
    <source>
        <dbReference type="Pfam" id="PF17900"/>
    </source>
</evidence>
<organism evidence="4 5">
    <name type="scientific">Steinernema carpocapsae</name>
    <name type="common">Entomopathogenic nematode</name>
    <dbReference type="NCBI Taxonomy" id="34508"/>
    <lineage>
        <taxon>Eukaryota</taxon>
        <taxon>Metazoa</taxon>
        <taxon>Ecdysozoa</taxon>
        <taxon>Nematoda</taxon>
        <taxon>Chromadorea</taxon>
        <taxon>Rhabditida</taxon>
        <taxon>Tylenchina</taxon>
        <taxon>Panagrolaimomorpha</taxon>
        <taxon>Strongyloidoidea</taxon>
        <taxon>Steinernematidae</taxon>
        <taxon>Steinernema</taxon>
    </lineage>
</organism>
<feature type="domain" description="Aminopeptidase N-like N-terminal" evidence="3">
    <location>
        <begin position="107"/>
        <end position="283"/>
    </location>
</feature>
<keyword evidence="1" id="KW-0031">Aminopeptidase</keyword>
<keyword evidence="1" id="KW-0378">Hydrolase</keyword>
<gene>
    <name evidence="4" type="ORF">L596_011231</name>
</gene>
<dbReference type="GO" id="GO:0016020">
    <property type="term" value="C:membrane"/>
    <property type="evidence" value="ECO:0007669"/>
    <property type="project" value="TreeGrafter"/>
</dbReference>
<keyword evidence="5" id="KW-1185">Reference proteome</keyword>
<accession>A0A4U5NTR2</accession>
<keyword evidence="2" id="KW-0812">Transmembrane</keyword>
<dbReference type="Pfam" id="PF17900">
    <property type="entry name" value="Peptidase_M1_N"/>
    <property type="match status" value="1"/>
</dbReference>
<dbReference type="GO" id="GO:0006508">
    <property type="term" value="P:proteolysis"/>
    <property type="evidence" value="ECO:0007669"/>
    <property type="project" value="TreeGrafter"/>
</dbReference>
<dbReference type="GO" id="GO:0042277">
    <property type="term" value="F:peptide binding"/>
    <property type="evidence" value="ECO:0007669"/>
    <property type="project" value="TreeGrafter"/>
</dbReference>
<dbReference type="GO" id="GO:0005615">
    <property type="term" value="C:extracellular space"/>
    <property type="evidence" value="ECO:0007669"/>
    <property type="project" value="TreeGrafter"/>
</dbReference>
<dbReference type="PANTHER" id="PTHR11533">
    <property type="entry name" value="PROTEASE M1 ZINC METALLOPROTEASE"/>
    <property type="match status" value="1"/>
</dbReference>
<keyword evidence="1" id="KW-0645">Protease</keyword>
<reference evidence="4 5" key="1">
    <citation type="journal article" date="2015" name="Genome Biol.">
        <title>Comparative genomics of Steinernema reveals deeply conserved gene regulatory networks.</title>
        <authorList>
            <person name="Dillman A.R."/>
            <person name="Macchietto M."/>
            <person name="Porter C.F."/>
            <person name="Rogers A."/>
            <person name="Williams B."/>
            <person name="Antoshechkin I."/>
            <person name="Lee M.M."/>
            <person name="Goodwin Z."/>
            <person name="Lu X."/>
            <person name="Lewis E.E."/>
            <person name="Goodrich-Blair H."/>
            <person name="Stock S.P."/>
            <person name="Adams B.J."/>
            <person name="Sternberg P.W."/>
            <person name="Mortazavi A."/>
        </authorList>
    </citation>
    <scope>NUCLEOTIDE SEQUENCE [LARGE SCALE GENOMIC DNA]</scope>
    <source>
        <strain evidence="4 5">ALL</strain>
    </source>
</reference>
<reference evidence="4 5" key="2">
    <citation type="journal article" date="2019" name="G3 (Bethesda)">
        <title>Hybrid Assembly of the Genome of the Entomopathogenic Nematode Steinernema carpocapsae Identifies the X-Chromosome.</title>
        <authorList>
            <person name="Serra L."/>
            <person name="Macchietto M."/>
            <person name="Macias-Munoz A."/>
            <person name="McGill C.J."/>
            <person name="Rodriguez I.M."/>
            <person name="Rodriguez B."/>
            <person name="Murad R."/>
            <person name="Mortazavi A."/>
        </authorList>
    </citation>
    <scope>NUCLEOTIDE SEQUENCE [LARGE SCALE GENOMIC DNA]</scope>
    <source>
        <strain evidence="4 5">ALL</strain>
    </source>
</reference>
<dbReference type="InterPro" id="IPR050344">
    <property type="entry name" value="Peptidase_M1_aminopeptidases"/>
</dbReference>
<evidence type="ECO:0000313" key="5">
    <source>
        <dbReference type="Proteomes" id="UP000298663"/>
    </source>
</evidence>
<name>A0A4U5NTR2_STECR</name>
<dbReference type="InterPro" id="IPR045357">
    <property type="entry name" value="Aminopeptidase_N-like_N"/>
</dbReference>
<sequence length="287" mass="32372">MIFEANSLSPATSPCLQSSIRFKTSRPLPPEDDSLDTTSAARNRIPLTALLLFTFIFVLIVFVFVFFQVVCPFSNVPQKTLSTSKSNVSTANRKKTPTIRLPTNNIPIHYDVTIKVFLPYKEGLSYGDLNNTIKGNAKIRLRCQKENSVIVFHVKNLIVHHDSVRIFDAVRRNAIEVGKLIPRPEAEWIEIHTKQKFRSGGEYLVLFDYSAKLGGSVQGGLYRSSYVENGKRKWMATTQMQTHDARRLLPCMDEPAMKAEFLLTVIHPVGTNAISNSEKNKTTLISR</sequence>
<dbReference type="AlphaFoldDB" id="A0A4U5NTR2"/>